<evidence type="ECO:0000256" key="15">
    <source>
        <dbReference type="PIRSR" id="PIRSR600829-1"/>
    </source>
</evidence>
<keyword evidence="13" id="KW-0594">Phospholipid biosynthesis</keyword>
<keyword evidence="11" id="KW-0443">Lipid metabolism</keyword>
<evidence type="ECO:0000256" key="1">
    <source>
        <dbReference type="ARBA" id="ARBA00004651"/>
    </source>
</evidence>
<protein>
    <submittedName>
        <fullName evidence="20">Diacylglycerol kinase</fullName>
    </submittedName>
</protein>
<feature type="binding site" evidence="16">
    <location>
        <position position="67"/>
    </location>
    <ligand>
        <name>substrate</name>
    </ligand>
</feature>
<dbReference type="AlphaFoldDB" id="A0A0P6Y1I3"/>
<comment type="cofactor">
    <cofactor evidence="18">
        <name>Mg(2+)</name>
        <dbReference type="ChEBI" id="CHEBI:18420"/>
    </cofactor>
    <text evidence="18">Mn(2+), Zn(2+), Cd(2+) and Co(2+) support activity to lesser extents.</text>
</comment>
<keyword evidence="18" id="KW-0479">Metal-binding</keyword>
<evidence type="ECO:0000256" key="13">
    <source>
        <dbReference type="ARBA" id="ARBA00023209"/>
    </source>
</evidence>
<evidence type="ECO:0000256" key="12">
    <source>
        <dbReference type="ARBA" id="ARBA00023136"/>
    </source>
</evidence>
<keyword evidence="6 19" id="KW-0812">Transmembrane</keyword>
<evidence type="ECO:0000313" key="20">
    <source>
        <dbReference type="EMBL" id="KPL85731.1"/>
    </source>
</evidence>
<evidence type="ECO:0000256" key="3">
    <source>
        <dbReference type="ARBA" id="ARBA00022475"/>
    </source>
</evidence>
<feature type="binding site" evidence="17">
    <location>
        <position position="14"/>
    </location>
    <ligand>
        <name>ATP</name>
        <dbReference type="ChEBI" id="CHEBI:30616"/>
    </ligand>
</feature>
<keyword evidence="4" id="KW-0444">Lipid biosynthesis</keyword>
<feature type="transmembrane region" description="Helical" evidence="19">
    <location>
        <begin position="93"/>
        <end position="115"/>
    </location>
</feature>
<evidence type="ECO:0000256" key="11">
    <source>
        <dbReference type="ARBA" id="ARBA00023098"/>
    </source>
</evidence>
<dbReference type="EMBL" id="LGKP01000023">
    <property type="protein sequence ID" value="KPL85731.1"/>
    <property type="molecule type" value="Genomic_DNA"/>
</dbReference>
<dbReference type="PATRIC" id="fig|70996.4.peg.3115"/>
<organism evidence="20 21">
    <name type="scientific">Herpetosiphon geysericola</name>
    <dbReference type="NCBI Taxonomy" id="70996"/>
    <lineage>
        <taxon>Bacteria</taxon>
        <taxon>Bacillati</taxon>
        <taxon>Chloroflexota</taxon>
        <taxon>Chloroflexia</taxon>
        <taxon>Herpetosiphonales</taxon>
        <taxon>Herpetosiphonaceae</taxon>
        <taxon>Herpetosiphon</taxon>
    </lineage>
</organism>
<dbReference type="Proteomes" id="UP000050277">
    <property type="component" value="Unassembled WGS sequence"/>
</dbReference>
<keyword evidence="18" id="KW-0460">Magnesium</keyword>
<keyword evidence="8 20" id="KW-0418">Kinase</keyword>
<dbReference type="PROSITE" id="PS01069">
    <property type="entry name" value="DAGK_PROKAR"/>
    <property type="match status" value="1"/>
</dbReference>
<evidence type="ECO:0000313" key="21">
    <source>
        <dbReference type="Proteomes" id="UP000050277"/>
    </source>
</evidence>
<evidence type="ECO:0000256" key="10">
    <source>
        <dbReference type="ARBA" id="ARBA00022989"/>
    </source>
</evidence>
<dbReference type="OrthoDB" id="9789934at2"/>
<keyword evidence="21" id="KW-1185">Reference proteome</keyword>
<dbReference type="PANTHER" id="PTHR34299:SF1">
    <property type="entry name" value="DIACYLGLYCEROL KINASE"/>
    <property type="match status" value="1"/>
</dbReference>
<evidence type="ECO:0000256" key="16">
    <source>
        <dbReference type="PIRSR" id="PIRSR600829-2"/>
    </source>
</evidence>
<feature type="transmembrane region" description="Helical" evidence="19">
    <location>
        <begin position="53"/>
        <end position="73"/>
    </location>
</feature>
<feature type="binding site" evidence="17">
    <location>
        <position position="74"/>
    </location>
    <ligand>
        <name>ATP</name>
        <dbReference type="ChEBI" id="CHEBI:30616"/>
    </ligand>
</feature>
<keyword evidence="12 19" id="KW-0472">Membrane</keyword>
<comment type="subcellular location">
    <subcellularLocation>
        <location evidence="1">Cell membrane</location>
        <topology evidence="1">Multi-pass membrane protein</topology>
    </subcellularLocation>
</comment>
<evidence type="ECO:0000256" key="2">
    <source>
        <dbReference type="ARBA" id="ARBA00005967"/>
    </source>
</evidence>
<dbReference type="PANTHER" id="PTHR34299">
    <property type="entry name" value="DIACYLGLYCEROL KINASE"/>
    <property type="match status" value="1"/>
</dbReference>
<dbReference type="STRING" id="70996.SE18_15455"/>
<keyword evidence="9 17" id="KW-0067">ATP-binding</keyword>
<evidence type="ECO:0000256" key="17">
    <source>
        <dbReference type="PIRSR" id="PIRSR600829-3"/>
    </source>
</evidence>
<dbReference type="InterPro" id="IPR036945">
    <property type="entry name" value="DAGK_sf"/>
</dbReference>
<evidence type="ECO:0000256" key="18">
    <source>
        <dbReference type="PIRSR" id="PIRSR600829-4"/>
    </source>
</evidence>
<evidence type="ECO:0000256" key="8">
    <source>
        <dbReference type="ARBA" id="ARBA00022777"/>
    </source>
</evidence>
<dbReference type="RefSeq" id="WP_054535368.1">
    <property type="nucleotide sequence ID" value="NZ_LGKP01000023.1"/>
</dbReference>
<dbReference type="GO" id="GO:0016301">
    <property type="term" value="F:kinase activity"/>
    <property type="evidence" value="ECO:0007669"/>
    <property type="project" value="UniProtKB-KW"/>
</dbReference>
<feature type="binding site" evidence="17">
    <location>
        <begin position="92"/>
        <end position="93"/>
    </location>
    <ligand>
        <name>ATP</name>
        <dbReference type="ChEBI" id="CHEBI:30616"/>
    </ligand>
</feature>
<proteinExistence type="inferred from homology"/>
<dbReference type="Gene3D" id="1.10.287.3610">
    <property type="match status" value="1"/>
</dbReference>
<dbReference type="InterPro" id="IPR000829">
    <property type="entry name" value="DAGK"/>
</dbReference>
<evidence type="ECO:0000256" key="9">
    <source>
        <dbReference type="ARBA" id="ARBA00022840"/>
    </source>
</evidence>
<dbReference type="GO" id="GO:0005524">
    <property type="term" value="F:ATP binding"/>
    <property type="evidence" value="ECO:0007669"/>
    <property type="project" value="UniProtKB-KW"/>
</dbReference>
<name>A0A0P6Y1I3_9CHLR</name>
<evidence type="ECO:0000256" key="19">
    <source>
        <dbReference type="SAM" id="Phobius"/>
    </source>
</evidence>
<sequence length="124" mass="13213">MFQAIWKFICGFGYAFRGIWILIRSQRNAQVHCLAVVVVASSGWLLKISANEWLAVILISVVVLALEAVNTAIESVVDLVSPSYHPLAGRAKDLAAGAVLIAAIGALLIAAIIVWPRLAHVIAG</sequence>
<accession>A0A0P6Y1I3</accession>
<dbReference type="Pfam" id="PF01219">
    <property type="entry name" value="DAGK_prokar"/>
    <property type="match status" value="1"/>
</dbReference>
<comment type="similarity">
    <text evidence="2">Belongs to the bacterial diacylglycerol kinase family.</text>
</comment>
<keyword evidence="10 19" id="KW-1133">Transmembrane helix</keyword>
<feature type="active site" description="Proton acceptor" evidence="15">
    <location>
        <position position="67"/>
    </location>
</feature>
<reference evidence="20 21" key="1">
    <citation type="submission" date="2015-07" db="EMBL/GenBank/DDBJ databases">
        <title>Whole genome sequence of Herpetosiphon geysericola DSM 7119.</title>
        <authorList>
            <person name="Hemp J."/>
            <person name="Ward L.M."/>
            <person name="Pace L.A."/>
            <person name="Fischer W.W."/>
        </authorList>
    </citation>
    <scope>NUCLEOTIDE SEQUENCE [LARGE SCALE GENOMIC DNA]</scope>
    <source>
        <strain evidence="20 21">DSM 7119</strain>
    </source>
</reference>
<dbReference type="GO" id="GO:0046872">
    <property type="term" value="F:metal ion binding"/>
    <property type="evidence" value="ECO:0007669"/>
    <property type="project" value="UniProtKB-KW"/>
</dbReference>
<evidence type="ECO:0000256" key="7">
    <source>
        <dbReference type="ARBA" id="ARBA00022741"/>
    </source>
</evidence>
<evidence type="ECO:0000256" key="14">
    <source>
        <dbReference type="ARBA" id="ARBA00023264"/>
    </source>
</evidence>
<dbReference type="InterPro" id="IPR033717">
    <property type="entry name" value="UDPK"/>
</dbReference>
<dbReference type="GO" id="GO:0005886">
    <property type="term" value="C:plasma membrane"/>
    <property type="evidence" value="ECO:0007669"/>
    <property type="project" value="UniProtKB-SubCell"/>
</dbReference>
<comment type="caution">
    <text evidence="20">The sequence shown here is derived from an EMBL/GenBank/DDBJ whole genome shotgun (WGS) entry which is preliminary data.</text>
</comment>
<gene>
    <name evidence="20" type="ORF">SE18_15455</name>
</gene>
<evidence type="ECO:0000256" key="6">
    <source>
        <dbReference type="ARBA" id="ARBA00022692"/>
    </source>
</evidence>
<keyword evidence="5" id="KW-0808">Transferase</keyword>
<keyword evidence="3" id="KW-1003">Cell membrane</keyword>
<evidence type="ECO:0000256" key="4">
    <source>
        <dbReference type="ARBA" id="ARBA00022516"/>
    </source>
</evidence>
<feature type="binding site" evidence="18">
    <location>
        <position position="74"/>
    </location>
    <ligand>
        <name>a divalent metal cation</name>
        <dbReference type="ChEBI" id="CHEBI:60240"/>
    </ligand>
</feature>
<feature type="transmembrane region" description="Helical" evidence="19">
    <location>
        <begin position="5"/>
        <end position="23"/>
    </location>
</feature>
<dbReference type="GO" id="GO:0008654">
    <property type="term" value="P:phospholipid biosynthetic process"/>
    <property type="evidence" value="ECO:0007669"/>
    <property type="project" value="UniProtKB-KW"/>
</dbReference>
<keyword evidence="14" id="KW-1208">Phospholipid metabolism</keyword>
<dbReference type="CDD" id="cd14265">
    <property type="entry name" value="UDPK_IM_like"/>
    <property type="match status" value="1"/>
</dbReference>
<evidence type="ECO:0000256" key="5">
    <source>
        <dbReference type="ARBA" id="ARBA00022679"/>
    </source>
</evidence>
<keyword evidence="7 17" id="KW-0547">Nucleotide-binding</keyword>